<dbReference type="EMBL" id="MU826369">
    <property type="protein sequence ID" value="KAJ7378089.1"/>
    <property type="molecule type" value="Genomic_DNA"/>
</dbReference>
<evidence type="ECO:0000313" key="3">
    <source>
        <dbReference type="Proteomes" id="UP001163046"/>
    </source>
</evidence>
<gene>
    <name evidence="2" type="ORF">OS493_024752</name>
</gene>
<evidence type="ECO:0000313" key="2">
    <source>
        <dbReference type="EMBL" id="KAJ7378089.1"/>
    </source>
</evidence>
<accession>A0A9X0CYG4</accession>
<protein>
    <submittedName>
        <fullName evidence="2">Uncharacterized protein</fullName>
    </submittedName>
</protein>
<dbReference type="OrthoDB" id="5973573at2759"/>
<comment type="caution">
    <text evidence="2">The sequence shown here is derived from an EMBL/GenBank/DDBJ whole genome shotgun (WGS) entry which is preliminary data.</text>
</comment>
<dbReference type="Proteomes" id="UP001163046">
    <property type="component" value="Unassembled WGS sequence"/>
</dbReference>
<proteinExistence type="predicted"/>
<organism evidence="2 3">
    <name type="scientific">Desmophyllum pertusum</name>
    <dbReference type="NCBI Taxonomy" id="174260"/>
    <lineage>
        <taxon>Eukaryota</taxon>
        <taxon>Metazoa</taxon>
        <taxon>Cnidaria</taxon>
        <taxon>Anthozoa</taxon>
        <taxon>Hexacorallia</taxon>
        <taxon>Scleractinia</taxon>
        <taxon>Caryophylliina</taxon>
        <taxon>Caryophylliidae</taxon>
        <taxon>Desmophyllum</taxon>
    </lineage>
</organism>
<name>A0A9X0CYG4_9CNID</name>
<keyword evidence="3" id="KW-1185">Reference proteome</keyword>
<reference evidence="2" key="1">
    <citation type="submission" date="2023-01" db="EMBL/GenBank/DDBJ databases">
        <title>Genome assembly of the deep-sea coral Lophelia pertusa.</title>
        <authorList>
            <person name="Herrera S."/>
            <person name="Cordes E."/>
        </authorList>
    </citation>
    <scope>NUCLEOTIDE SEQUENCE</scope>
    <source>
        <strain evidence="2">USNM1676648</strain>
        <tissue evidence="2">Polyp</tissue>
    </source>
</reference>
<feature type="region of interest" description="Disordered" evidence="1">
    <location>
        <begin position="261"/>
        <end position="280"/>
    </location>
</feature>
<sequence length="280" mass="31375">MGFSKSLQSRPYEIGDVIVAEAVLRKDTKQGKLERHPCSECLINVFDNGKYGWVPPKYRKQAVHVGKVLQMGDVTKNEKTSAVAVKTTSLDVPECSKGLGREWISILGVTGTPRYHSDPSWEPYVAAVMSSLVNHVLQDDQVFATLGGEGVGPRRHSPLLGAPLQETMECSMKIEDYSPLYGYQFPDSYISQERVQRQAEMYWEQVKDALHKGDFHLSHQQHIPQSVSLSPDDFSIISLAKSPMEHYDRKPDKKTVLGLYEQSTKISPPARKQSVDTGIK</sequence>
<evidence type="ECO:0000256" key="1">
    <source>
        <dbReference type="SAM" id="MobiDB-lite"/>
    </source>
</evidence>
<dbReference type="AlphaFoldDB" id="A0A9X0CYG4"/>